<evidence type="ECO:0000259" key="7">
    <source>
        <dbReference type="PROSITE" id="PS51545"/>
    </source>
</evidence>
<name>A0AAW1SEU2_9CHLO</name>
<feature type="domain" description="PIK helical" evidence="7">
    <location>
        <begin position="1"/>
        <end position="134"/>
    </location>
</feature>
<dbReference type="SUPFAM" id="SSF48371">
    <property type="entry name" value="ARM repeat"/>
    <property type="match status" value="1"/>
</dbReference>
<evidence type="ECO:0000259" key="6">
    <source>
        <dbReference type="PROSITE" id="PS50290"/>
    </source>
</evidence>
<feature type="region of interest" description="Disordered" evidence="5">
    <location>
        <begin position="758"/>
        <end position="866"/>
    </location>
</feature>
<feature type="compositionally biased region" description="Polar residues" evidence="5">
    <location>
        <begin position="783"/>
        <end position="808"/>
    </location>
</feature>
<dbReference type="GO" id="GO:0004430">
    <property type="term" value="F:1-phosphatidylinositol 4-kinase activity"/>
    <property type="evidence" value="ECO:0007669"/>
    <property type="project" value="UniProtKB-EC"/>
</dbReference>
<sequence length="1245" mass="134855">MSAPADSRGFMEQKAREALAASGKTDLLLRFFDSQFFDEWIALTYLYKSTSPGVQDYLCNRLYSLPEAGIERYLSQLCHLMVTRPGSSLERVMVDLCARSLRVACKVYWLLLAISQDQPRNRHVADLRDACELAALNGYWEPPFRNPRLLPLSPVANSKWICSPPISPKMVTHGRQRGLLSPRARVSKSMSRQLSDRLPSPDRFLSPGRQVWPTSPNGFGNGLYSSVALDQGLEGLIGASPSTIREARMRLEKMASEVDGDSSPGPGDRFRRIHKELGDGEGVTALLERSTKTTEGGGPACLRNYECPADYPEPTSPPSSPRLRQTTFGATLDFIEALCDASANLTAFATEDRPWALQRGLAEINREIERASRTGVACWFPMGTRNERIVRLPVQEASILNSREKAPFVLPVEVLKADPEDPPGASPVRGSSPCTSGSPSVGGDSAQSLLERRSSHDSAGPGPGSQPDGAQHTRTDTATDGLGMQPPGAAASGVSPAWLERPVGTLPRRRSLSPSKAIPNGGLSRAFEAEHERSRSGRDPQEVRHSREDSAFSESMSSSQQDAEAAARPASPAQLTGKAGPLLAPSATDPLARDLNAAMAGFKGTGPMVGIRLELTTRPPWKAGRRKQASDPGLMSKLAAARPTPLDVPGSRSTADSDMWSSSKPLAATSSSSSAAAESQEPHTRGLLCRIGLCSICKKAAGETVPGASPSTTPEPYVRLHIKVHGADLRLGIRPSPRHQRVPSEEALMKMAGSMAPRTLPWHSLPSSPPVPHPGPSRDGISSPFQNHSHPFQDSQSFSPTAPSTGPRSSALMRKKSRPLANSHIPRPMNAPPDHPSLTSAGGHNPLPSMAESRAQPGNLSAGEARASAAAFSMQSGNLSAEEHTASAAASAAGSTAAPSSHAAASDLPDCFGGNRGDDEDGAEGRDAATAVHASARRMTEQRERERLLQEDACALYGERFETRASRIKKESQMGRRAGWALRNVIVKSGDDCRQELLAVQLIQSFADIFQAPKLPLWLRPFEVLVTSSRTALIEMIPDTLSIHALKSRSPASMSLRSHFYAKFVQGTQTCRDAQNAFVESMAGYSLISYLLQIKDRHNGNLLLDDAGHIIHIDFGFMLSNSPGGVNFESSPFKLTRELLEVMESNAEGYDSELFSYFKVLMIRGFLACRKHADRIILLVEMMQGCGCPAFKGGHRALQALRKRFHLNLPEPQCFELVLDLISESVDAWRTRQYDYYQRVLNGIL</sequence>
<dbReference type="SUPFAM" id="SSF56112">
    <property type="entry name" value="Protein kinase-like (PK-like)"/>
    <property type="match status" value="1"/>
</dbReference>
<evidence type="ECO:0000256" key="4">
    <source>
        <dbReference type="ARBA" id="ARBA00022777"/>
    </source>
</evidence>
<dbReference type="PROSITE" id="PS00915">
    <property type="entry name" value="PI3_4_KINASE_1"/>
    <property type="match status" value="1"/>
</dbReference>
<proteinExistence type="predicted"/>
<dbReference type="PROSITE" id="PS50290">
    <property type="entry name" value="PI3_4_KINASE_3"/>
    <property type="match status" value="1"/>
</dbReference>
<feature type="compositionally biased region" description="Low complexity" evidence="5">
    <location>
        <begin position="552"/>
        <end position="573"/>
    </location>
</feature>
<evidence type="ECO:0000256" key="1">
    <source>
        <dbReference type="ARBA" id="ARBA00001686"/>
    </source>
</evidence>
<feature type="region of interest" description="Disordered" evidence="5">
    <location>
        <begin position="417"/>
        <end position="587"/>
    </location>
</feature>
<dbReference type="CDD" id="cd05168">
    <property type="entry name" value="PI4Kc_III_beta"/>
    <property type="match status" value="1"/>
</dbReference>
<dbReference type="GO" id="GO:0048015">
    <property type="term" value="P:phosphatidylinositol-mediated signaling"/>
    <property type="evidence" value="ECO:0007669"/>
    <property type="project" value="TreeGrafter"/>
</dbReference>
<feature type="region of interest" description="Disordered" evidence="5">
    <location>
        <begin position="184"/>
        <end position="210"/>
    </location>
</feature>
<dbReference type="PROSITE" id="PS51545">
    <property type="entry name" value="PIK_HELICAL"/>
    <property type="match status" value="1"/>
</dbReference>
<protein>
    <recommendedName>
        <fullName evidence="2">1-phosphatidylinositol 4-kinase</fullName>
        <ecNumber evidence="2">2.7.1.67</ecNumber>
    </recommendedName>
</protein>
<keyword evidence="9" id="KW-1185">Reference proteome</keyword>
<dbReference type="Pfam" id="PF21245">
    <property type="entry name" value="PI4KB-PIK1_PIK"/>
    <property type="match status" value="1"/>
</dbReference>
<evidence type="ECO:0000256" key="2">
    <source>
        <dbReference type="ARBA" id="ARBA00012169"/>
    </source>
</evidence>
<dbReference type="InterPro" id="IPR011009">
    <property type="entry name" value="Kinase-like_dom_sf"/>
</dbReference>
<dbReference type="Gene3D" id="3.30.1010.10">
    <property type="entry name" value="Phosphatidylinositol 3-kinase Catalytic Subunit, Chain A, domain 4"/>
    <property type="match status" value="1"/>
</dbReference>
<comment type="caution">
    <text evidence="8">The sequence shown here is derived from an EMBL/GenBank/DDBJ whole genome shotgun (WGS) entry which is preliminary data.</text>
</comment>
<comment type="catalytic activity">
    <reaction evidence="1">
        <text>a 1,2-diacyl-sn-glycero-3-phospho-(1D-myo-inositol) + ATP = a 1,2-diacyl-sn-glycero-3-phospho-(1D-myo-inositol 4-phosphate) + ADP + H(+)</text>
        <dbReference type="Rhea" id="RHEA:19877"/>
        <dbReference type="ChEBI" id="CHEBI:15378"/>
        <dbReference type="ChEBI" id="CHEBI:30616"/>
        <dbReference type="ChEBI" id="CHEBI:57880"/>
        <dbReference type="ChEBI" id="CHEBI:58178"/>
        <dbReference type="ChEBI" id="CHEBI:456216"/>
        <dbReference type="EC" id="2.7.1.67"/>
    </reaction>
</comment>
<dbReference type="AlphaFoldDB" id="A0AAW1SEU2"/>
<dbReference type="Pfam" id="PF00454">
    <property type="entry name" value="PI3_PI4_kinase"/>
    <property type="match status" value="1"/>
</dbReference>
<dbReference type="InterPro" id="IPR016024">
    <property type="entry name" value="ARM-type_fold"/>
</dbReference>
<feature type="compositionally biased region" description="Polar residues" evidence="5">
    <location>
        <begin position="651"/>
        <end position="660"/>
    </location>
</feature>
<dbReference type="EC" id="2.7.1.67" evidence="2"/>
<dbReference type="PANTHER" id="PTHR10048:SF22">
    <property type="entry name" value="PHOSPHATIDYLINOSITOL 4-KINASE BETA"/>
    <property type="match status" value="1"/>
</dbReference>
<keyword evidence="4" id="KW-0418">Kinase</keyword>
<accession>A0AAW1SEU2</accession>
<dbReference type="InterPro" id="IPR036940">
    <property type="entry name" value="PI3/4_kinase_cat_sf"/>
</dbReference>
<dbReference type="GO" id="GO:0005737">
    <property type="term" value="C:cytoplasm"/>
    <property type="evidence" value="ECO:0007669"/>
    <property type="project" value="TreeGrafter"/>
</dbReference>
<dbReference type="Gene3D" id="1.10.1070.11">
    <property type="entry name" value="Phosphatidylinositol 3-/4-kinase, catalytic domain"/>
    <property type="match status" value="1"/>
</dbReference>
<evidence type="ECO:0000313" key="9">
    <source>
        <dbReference type="Proteomes" id="UP001438707"/>
    </source>
</evidence>
<dbReference type="EMBL" id="JALJOS010000001">
    <property type="protein sequence ID" value="KAK9844696.1"/>
    <property type="molecule type" value="Genomic_DNA"/>
</dbReference>
<dbReference type="InterPro" id="IPR001263">
    <property type="entry name" value="PI3K_accessory_dom"/>
</dbReference>
<gene>
    <name evidence="8" type="ORF">WJX74_005632</name>
</gene>
<feature type="compositionally biased region" description="Low complexity" evidence="5">
    <location>
        <begin position="661"/>
        <end position="679"/>
    </location>
</feature>
<dbReference type="InterPro" id="IPR049160">
    <property type="entry name" value="PI4KB-PIK1_PIK"/>
</dbReference>
<feature type="compositionally biased region" description="Low complexity" evidence="5">
    <location>
        <begin position="486"/>
        <end position="497"/>
    </location>
</feature>
<dbReference type="InterPro" id="IPR057754">
    <property type="entry name" value="PI4-kinase_beta/PIK1_cat"/>
</dbReference>
<dbReference type="PROSITE" id="PS00916">
    <property type="entry name" value="PI3_4_KINASE_2"/>
    <property type="match status" value="1"/>
</dbReference>
<evidence type="ECO:0000256" key="5">
    <source>
        <dbReference type="SAM" id="MobiDB-lite"/>
    </source>
</evidence>
<evidence type="ECO:0000256" key="3">
    <source>
        <dbReference type="ARBA" id="ARBA00022679"/>
    </source>
</evidence>
<dbReference type="GO" id="GO:0046854">
    <property type="term" value="P:phosphatidylinositol phosphate biosynthetic process"/>
    <property type="evidence" value="ECO:0007669"/>
    <property type="project" value="InterPro"/>
</dbReference>
<feature type="domain" description="PI3K/PI4K catalytic" evidence="6">
    <location>
        <begin position="962"/>
        <end position="1230"/>
    </location>
</feature>
<feature type="region of interest" description="Disordered" evidence="5">
    <location>
        <begin position="640"/>
        <end position="682"/>
    </location>
</feature>
<keyword evidence="3" id="KW-0808">Transferase</keyword>
<dbReference type="FunFam" id="1.10.1070.11:FF:000016">
    <property type="entry name" value="PIK1p Phosphatidylinositol 4-kinase"/>
    <property type="match status" value="1"/>
</dbReference>
<evidence type="ECO:0000313" key="8">
    <source>
        <dbReference type="EMBL" id="KAK9844696.1"/>
    </source>
</evidence>
<feature type="region of interest" description="Disordered" evidence="5">
    <location>
        <begin position="899"/>
        <end position="944"/>
    </location>
</feature>
<organism evidence="8 9">
    <name type="scientific">Apatococcus lobatus</name>
    <dbReference type="NCBI Taxonomy" id="904363"/>
    <lineage>
        <taxon>Eukaryota</taxon>
        <taxon>Viridiplantae</taxon>
        <taxon>Chlorophyta</taxon>
        <taxon>core chlorophytes</taxon>
        <taxon>Trebouxiophyceae</taxon>
        <taxon>Chlorellales</taxon>
        <taxon>Chlorellaceae</taxon>
        <taxon>Apatococcus</taxon>
    </lineage>
</organism>
<dbReference type="PANTHER" id="PTHR10048">
    <property type="entry name" value="PHOSPHATIDYLINOSITOL KINASE"/>
    <property type="match status" value="1"/>
</dbReference>
<dbReference type="InterPro" id="IPR015433">
    <property type="entry name" value="PI3/4_kinase"/>
</dbReference>
<dbReference type="SMART" id="SM00146">
    <property type="entry name" value="PI3Kc"/>
    <property type="match status" value="1"/>
</dbReference>
<dbReference type="GO" id="GO:0016020">
    <property type="term" value="C:membrane"/>
    <property type="evidence" value="ECO:0007669"/>
    <property type="project" value="TreeGrafter"/>
</dbReference>
<dbReference type="InterPro" id="IPR018936">
    <property type="entry name" value="PI3/4_kinase_CS"/>
</dbReference>
<reference evidence="8 9" key="1">
    <citation type="journal article" date="2024" name="Nat. Commun.">
        <title>Phylogenomics reveals the evolutionary origins of lichenization in chlorophyte algae.</title>
        <authorList>
            <person name="Puginier C."/>
            <person name="Libourel C."/>
            <person name="Otte J."/>
            <person name="Skaloud P."/>
            <person name="Haon M."/>
            <person name="Grisel S."/>
            <person name="Petersen M."/>
            <person name="Berrin J.G."/>
            <person name="Delaux P.M."/>
            <person name="Dal Grande F."/>
            <person name="Keller J."/>
        </authorList>
    </citation>
    <scope>NUCLEOTIDE SEQUENCE [LARGE SCALE GENOMIC DNA]</scope>
    <source>
        <strain evidence="8 9">SAG 2145</strain>
    </source>
</reference>
<feature type="compositionally biased region" description="Basic and acidic residues" evidence="5">
    <location>
        <begin position="527"/>
        <end position="550"/>
    </location>
</feature>
<dbReference type="Proteomes" id="UP001438707">
    <property type="component" value="Unassembled WGS sequence"/>
</dbReference>
<dbReference type="InterPro" id="IPR000403">
    <property type="entry name" value="PI3/4_kinase_cat_dom"/>
</dbReference>